<sequence length="154" mass="17101">MVGPYFSVDVIWATSCPAMFLGWWDGMEICLLTPCHFLLCFLVGGTGRRPISRSWFDLARGCLVGFTMVTWRPSSDRLGNVLSFSHPLKESSLGRITSAARGRSLPVRLSCLGARGLSQVRYGESIGIGFATERSRPYRHRIGRDLVDMGLIET</sequence>
<evidence type="ECO:0000313" key="2">
    <source>
        <dbReference type="Proteomes" id="UP000287651"/>
    </source>
</evidence>
<dbReference type="Proteomes" id="UP000287651">
    <property type="component" value="Unassembled WGS sequence"/>
</dbReference>
<evidence type="ECO:0000313" key="1">
    <source>
        <dbReference type="EMBL" id="RRT75002.1"/>
    </source>
</evidence>
<gene>
    <name evidence="1" type="ORF">B296_00031712</name>
</gene>
<dbReference type="EMBL" id="AMZH03002612">
    <property type="protein sequence ID" value="RRT75002.1"/>
    <property type="molecule type" value="Genomic_DNA"/>
</dbReference>
<reference evidence="1 2" key="1">
    <citation type="journal article" date="2014" name="Agronomy (Basel)">
        <title>A Draft Genome Sequence for Ensete ventricosum, the Drought-Tolerant Tree Against Hunger.</title>
        <authorList>
            <person name="Harrison J."/>
            <person name="Moore K.A."/>
            <person name="Paszkiewicz K."/>
            <person name="Jones T."/>
            <person name="Grant M."/>
            <person name="Ambacheew D."/>
            <person name="Muzemil S."/>
            <person name="Studholme D.J."/>
        </authorList>
    </citation>
    <scope>NUCLEOTIDE SEQUENCE [LARGE SCALE GENOMIC DNA]</scope>
</reference>
<dbReference type="AlphaFoldDB" id="A0A427AFQ0"/>
<accession>A0A427AFQ0</accession>
<proteinExistence type="predicted"/>
<comment type="caution">
    <text evidence="1">The sequence shown here is derived from an EMBL/GenBank/DDBJ whole genome shotgun (WGS) entry which is preliminary data.</text>
</comment>
<name>A0A427AFQ0_ENSVE</name>
<protein>
    <submittedName>
        <fullName evidence="1">Uncharacterized protein</fullName>
    </submittedName>
</protein>
<organism evidence="1 2">
    <name type="scientific">Ensete ventricosum</name>
    <name type="common">Abyssinian banana</name>
    <name type="synonym">Musa ensete</name>
    <dbReference type="NCBI Taxonomy" id="4639"/>
    <lineage>
        <taxon>Eukaryota</taxon>
        <taxon>Viridiplantae</taxon>
        <taxon>Streptophyta</taxon>
        <taxon>Embryophyta</taxon>
        <taxon>Tracheophyta</taxon>
        <taxon>Spermatophyta</taxon>
        <taxon>Magnoliopsida</taxon>
        <taxon>Liliopsida</taxon>
        <taxon>Zingiberales</taxon>
        <taxon>Musaceae</taxon>
        <taxon>Ensete</taxon>
    </lineage>
</organism>